<evidence type="ECO:0000313" key="1">
    <source>
        <dbReference type="EMBL" id="SDM18232.1"/>
    </source>
</evidence>
<gene>
    <name evidence="1" type="ORF">SAMN05421823_11135</name>
</gene>
<dbReference type="InterPro" id="IPR029470">
    <property type="entry name" value="PDDEXK_4"/>
</dbReference>
<dbReference type="EMBL" id="FNFO01000011">
    <property type="protein sequence ID" value="SDM18232.1"/>
    <property type="molecule type" value="Genomic_DNA"/>
</dbReference>
<protein>
    <submittedName>
        <fullName evidence="1">PD-(D/E)XK nuclease superfamily protein</fullName>
    </submittedName>
</protein>
<dbReference type="RefSeq" id="WP_089686520.1">
    <property type="nucleotide sequence ID" value="NZ_FNFO01000011.1"/>
</dbReference>
<dbReference type="STRING" id="1075417.SAMN05421823_11135"/>
<accession>A0A1G9R4J2</accession>
<dbReference type="Pfam" id="PF14281">
    <property type="entry name" value="PDDEXK_4"/>
    <property type="match status" value="1"/>
</dbReference>
<keyword evidence="2" id="KW-1185">Reference proteome</keyword>
<proteinExistence type="predicted"/>
<organism evidence="1 2">
    <name type="scientific">Catalinimonas alkaloidigena</name>
    <dbReference type="NCBI Taxonomy" id="1075417"/>
    <lineage>
        <taxon>Bacteria</taxon>
        <taxon>Pseudomonadati</taxon>
        <taxon>Bacteroidota</taxon>
        <taxon>Cytophagia</taxon>
        <taxon>Cytophagales</taxon>
        <taxon>Catalimonadaceae</taxon>
        <taxon>Catalinimonas</taxon>
    </lineage>
</organism>
<dbReference type="Proteomes" id="UP000198510">
    <property type="component" value="Unassembled WGS sequence"/>
</dbReference>
<dbReference type="OrthoDB" id="1410201at2"/>
<sequence>MERDLLPVESIQERDIDLLLLEELSTDASFCAWFFQELALPPFSNLLGAWKSISEFGLGETDILCAYESQGAPILLLLENKLDASFQEDQFARYLLRAQQYKTTQAYQEAYCVLVAPASFCQAQHAFDRFITYETIAQWLHQSGTPRGRFKSKLLQIAVQKQRRGYQPINSVSVQRFWQLYWHYREEHHARFRMKKPDLVPHNSDWPILRDEALLGILFYHKLAQGHVDATFRNFSDDLVRQLKNLLPPQAAVVQHNTYFSIRLATQPLDRTQDFHQQLAQVAQAFERLERLRAWLHRHQHLWGD</sequence>
<reference evidence="1 2" key="1">
    <citation type="submission" date="2016-10" db="EMBL/GenBank/DDBJ databases">
        <authorList>
            <person name="de Groot N.N."/>
        </authorList>
    </citation>
    <scope>NUCLEOTIDE SEQUENCE [LARGE SCALE GENOMIC DNA]</scope>
    <source>
        <strain evidence="1 2">DSM 25186</strain>
    </source>
</reference>
<name>A0A1G9R4J2_9BACT</name>
<dbReference type="AlphaFoldDB" id="A0A1G9R4J2"/>
<evidence type="ECO:0000313" key="2">
    <source>
        <dbReference type="Proteomes" id="UP000198510"/>
    </source>
</evidence>